<evidence type="ECO:0000256" key="1">
    <source>
        <dbReference type="ARBA" id="ARBA00022723"/>
    </source>
</evidence>
<evidence type="ECO:0000313" key="5">
    <source>
        <dbReference type="Proteomes" id="UP001476583"/>
    </source>
</evidence>
<evidence type="ECO:0000259" key="3">
    <source>
        <dbReference type="Pfam" id="PF08797"/>
    </source>
</evidence>
<dbReference type="Gene3D" id="3.30.70.2330">
    <property type="match status" value="1"/>
</dbReference>
<accession>A0ABZ2RL14</accession>
<sequence>MSVIEHIYEPSRLLLVWHHSDETKPRHRRVVGELIRKGDDAFFRYLKGTVDFEAALNEGFHEFPAFEDGKAESQPRALDVFLRRIPPRKREDFNEYLGQYNLPENFSGSPFSLLGYTGARLASDTFELCPDFTDAKAPLDFIIELSGAHHYVKPQNNIAEGDAVEFVLDENNEHDENAIKVEHNNVVIGYINKAMTPGFKKLLNEGTVKGTILKKYLFKSKIGIILLVKYL</sequence>
<keyword evidence="5" id="KW-1185">Reference proteome</keyword>
<dbReference type="Proteomes" id="UP001476583">
    <property type="component" value="Chromosome"/>
</dbReference>
<keyword evidence="1" id="KW-0479">Metal-binding</keyword>
<protein>
    <submittedName>
        <fullName evidence="4">HIRAN domain-containing protein</fullName>
    </submittedName>
</protein>
<gene>
    <name evidence="4" type="ORF">WG219_09910</name>
</gene>
<name>A0ABZ2RL14_ECTME</name>
<evidence type="ECO:0000256" key="2">
    <source>
        <dbReference type="ARBA" id="ARBA00022801"/>
    </source>
</evidence>
<dbReference type="EMBL" id="CP148074">
    <property type="protein sequence ID" value="WXL27735.1"/>
    <property type="molecule type" value="Genomic_DNA"/>
</dbReference>
<keyword evidence="2" id="KW-0378">Hydrolase</keyword>
<evidence type="ECO:0000313" key="4">
    <source>
        <dbReference type="EMBL" id="WXL27735.1"/>
    </source>
</evidence>
<reference evidence="4 5" key="1">
    <citation type="submission" date="2024-03" db="EMBL/GenBank/DDBJ databases">
        <title>Complete genome of BD2.</title>
        <authorList>
            <person name="Cao G."/>
        </authorList>
    </citation>
    <scope>NUCLEOTIDE SEQUENCE [LARGE SCALE GENOMIC DNA]</scope>
    <source>
        <strain evidence="4 5">BD2</strain>
    </source>
</reference>
<dbReference type="Pfam" id="PF08797">
    <property type="entry name" value="HIRAN"/>
    <property type="match status" value="1"/>
</dbReference>
<proteinExistence type="predicted"/>
<feature type="domain" description="HIRAN" evidence="3">
    <location>
        <begin position="150"/>
        <end position="208"/>
    </location>
</feature>
<dbReference type="InterPro" id="IPR014905">
    <property type="entry name" value="HIRAN"/>
</dbReference>
<organism evidence="4 5">
    <name type="scientific">Ectopseudomonas mendocina</name>
    <name type="common">Pseudomonas mendocina</name>
    <dbReference type="NCBI Taxonomy" id="300"/>
    <lineage>
        <taxon>Bacteria</taxon>
        <taxon>Pseudomonadati</taxon>
        <taxon>Pseudomonadota</taxon>
        <taxon>Gammaproteobacteria</taxon>
        <taxon>Pseudomonadales</taxon>
        <taxon>Pseudomonadaceae</taxon>
        <taxon>Ectopseudomonas</taxon>
    </lineage>
</organism>